<evidence type="ECO:0000313" key="2">
    <source>
        <dbReference type="Proteomes" id="UP001261666"/>
    </source>
</evidence>
<keyword evidence="2" id="KW-1185">Reference proteome</keyword>
<name>A0ACC6IEC5_9ACTN</name>
<sequence length="355" mass="36354">MQAASIEAGRLRLVSRPPNDLAPDEAMIRVERSGICGTDLHLVHRSESEGLTPGHEVAGTVVDLGPATHGSAGLEVGARVAVLPSARCGACGPCVRGEEQMCTEQWNNALGFSRPGGYAELVTVPVSSCFRLADSTSFAQGALADPYAVALHGSSLAGLRPGDACVVLGAGAIGLFVVAALVAGGITDVTVVEPVPARAEAALALGAARAVSSSEQLTEATAPDVAAVLECSGADGLVVEAIRIVRHGGTVVVVGVPPEGRTVDLPPRPWMRKEVRLVPSIWYRVSDFARAVTDIGEGALDRFLALPHALEVRPLSDAPAWFDGAGGGALKVQLDPRAASREKAAEPLSATVGAP</sequence>
<reference evidence="1" key="1">
    <citation type="submission" date="2023-08" db="EMBL/GenBank/DDBJ databases">
        <title>Functional and genomic diversity of the sorghum phyllosphere microbiome.</title>
        <authorList>
            <person name="Shade A."/>
        </authorList>
    </citation>
    <scope>NUCLEOTIDE SEQUENCE</scope>
    <source>
        <strain evidence="1">SORGH_AS_0885</strain>
    </source>
</reference>
<comment type="caution">
    <text evidence="1">The sequence shown here is derived from an EMBL/GenBank/DDBJ whole genome shotgun (WGS) entry which is preliminary data.</text>
</comment>
<protein>
    <submittedName>
        <fullName evidence="1">Threonine dehydrogenase-like Zn-dependent dehydrogenase</fullName>
    </submittedName>
</protein>
<dbReference type="Proteomes" id="UP001261666">
    <property type="component" value="Unassembled WGS sequence"/>
</dbReference>
<organism evidence="1 2">
    <name type="scientific">Nocardioides zeae</name>
    <dbReference type="NCBI Taxonomy" id="1457234"/>
    <lineage>
        <taxon>Bacteria</taxon>
        <taxon>Bacillati</taxon>
        <taxon>Actinomycetota</taxon>
        <taxon>Actinomycetes</taxon>
        <taxon>Propionibacteriales</taxon>
        <taxon>Nocardioidaceae</taxon>
        <taxon>Nocardioides</taxon>
    </lineage>
</organism>
<evidence type="ECO:0000313" key="1">
    <source>
        <dbReference type="EMBL" id="MDR6209019.1"/>
    </source>
</evidence>
<gene>
    <name evidence="1" type="ORF">QE364_000711</name>
</gene>
<proteinExistence type="predicted"/>
<accession>A0ACC6IEC5</accession>
<dbReference type="EMBL" id="JAVIZJ010000002">
    <property type="protein sequence ID" value="MDR6209019.1"/>
    <property type="molecule type" value="Genomic_DNA"/>
</dbReference>